<reference evidence="6 7" key="1">
    <citation type="submission" date="2022-10" db="EMBL/GenBank/DDBJ databases">
        <title>The complete genomes of actinobacterial strains from the NBC collection.</title>
        <authorList>
            <person name="Joergensen T.S."/>
            <person name="Alvarez Arevalo M."/>
            <person name="Sterndorff E.B."/>
            <person name="Faurdal D."/>
            <person name="Vuksanovic O."/>
            <person name="Mourched A.-S."/>
            <person name="Charusanti P."/>
            <person name="Shaw S."/>
            <person name="Blin K."/>
            <person name="Weber T."/>
        </authorList>
    </citation>
    <scope>NUCLEOTIDE SEQUENCE [LARGE SCALE GENOMIC DNA]</scope>
    <source>
        <strain evidence="6 7">NBC_00123</strain>
    </source>
</reference>
<feature type="domain" description="Alpha-N-acetylglucosaminidase C-terminal" evidence="5">
    <location>
        <begin position="507"/>
        <end position="771"/>
    </location>
</feature>
<evidence type="ECO:0000256" key="2">
    <source>
        <dbReference type="SAM" id="SignalP"/>
    </source>
</evidence>
<protein>
    <submittedName>
        <fullName evidence="6">Alpha-N-acetylglucosaminidase</fullName>
    </submittedName>
</protein>
<dbReference type="Pfam" id="PF12971">
    <property type="entry name" value="NAGLU_N"/>
    <property type="match status" value="1"/>
</dbReference>
<sequence>MGRRPTVRCRTVLPPRRRTVLGPRCRTVLAAMVLAAVTAAAPGLPSLPGTTASAAAPPPAHVLPSAALGPSAALAPSDAFDPAPARASLNRLLPSRAAQFTLVAVEKPASGDSFSVSGGAGSIVVRGTSPATLLTGVGWYLKRVAGVDIGWPGSSVDRLPDTLPAVTGTLTRSAAVPHRYALNDTDEGYSGAYRDFAAHRHQIDLMALHGVNEVFVPTGAEYPYYRALQEFGYSAAELRDWIPAPAHQGWWLLQNLSRFGGPVSERLIEERAALGGRIAHHLRSLGMTPVLPGFFGTVPPDFTARNRDAVTVPQGRWVGFDRPDWLDPTGPAFPRLAEAYYRHQRERFGDSDMFKMDLLHEGGAPGTVDVTAAAGAVQRALETARPGATWVMLGWQLNPTPQLLNGVDRRRVLIVDGLSDRYDGLDRETAWGGTPYAFGTIPNFGGHTSLGANTGAWVSRFHTWLAEPDSALRGIAYLPEATGGNPAAFDLFTELAWQPGPIDRKSWFAAYATRRYGGADPHAAAAWEELRLGPYSIRSGTWSEPQDSLFAARPSLTAATAARWSPKEMRYDGATVERALAELLRVAPELRATDAYRFDLVDVARQALTNRARVLLPRIKTAYEARNLDGFRALVREWDADEDLLGRLVASDRRFLVGPWLAEARAWGGDEAESDRLEYDARSILTTWAGRGPSESGGLHDYANREWSGLVQDVYAPRWAAYFASLDAALVNGTAPVAQDWFARDDAWARGRLPYPTTPTGDPLALANEVQAALTGVRTAGRAG</sequence>
<evidence type="ECO:0000313" key="7">
    <source>
        <dbReference type="Proteomes" id="UP001622594"/>
    </source>
</evidence>
<organism evidence="6 7">
    <name type="scientific">Streptomyces zaomyceticus</name>
    <dbReference type="NCBI Taxonomy" id="68286"/>
    <lineage>
        <taxon>Bacteria</taxon>
        <taxon>Bacillati</taxon>
        <taxon>Actinomycetota</taxon>
        <taxon>Actinomycetes</taxon>
        <taxon>Kitasatosporales</taxon>
        <taxon>Streptomycetaceae</taxon>
        <taxon>Streptomyces</taxon>
    </lineage>
</organism>
<dbReference type="Gene3D" id="1.20.120.670">
    <property type="entry name" value="N-acetyl-b-d-glucoasminidase"/>
    <property type="match status" value="1"/>
</dbReference>
<keyword evidence="2" id="KW-0732">Signal</keyword>
<dbReference type="PANTHER" id="PTHR12872">
    <property type="entry name" value="ALPHA-N-ACETYLGLUCOSAMINIDASE"/>
    <property type="match status" value="1"/>
</dbReference>
<dbReference type="InterPro" id="IPR007781">
    <property type="entry name" value="NAGLU"/>
</dbReference>
<dbReference type="InterPro" id="IPR024732">
    <property type="entry name" value="NAGLU_C"/>
</dbReference>
<keyword evidence="7" id="KW-1185">Reference proteome</keyword>
<evidence type="ECO:0000313" key="6">
    <source>
        <dbReference type="EMBL" id="WTR74258.1"/>
    </source>
</evidence>
<evidence type="ECO:0000259" key="4">
    <source>
        <dbReference type="Pfam" id="PF12971"/>
    </source>
</evidence>
<evidence type="ECO:0000256" key="1">
    <source>
        <dbReference type="ARBA" id="ARBA00022801"/>
    </source>
</evidence>
<dbReference type="Gene3D" id="3.20.20.80">
    <property type="entry name" value="Glycosidases"/>
    <property type="match status" value="1"/>
</dbReference>
<keyword evidence="1" id="KW-0378">Hydrolase</keyword>
<gene>
    <name evidence="6" type="ORF">OG814_35700</name>
</gene>
<dbReference type="Pfam" id="PF05089">
    <property type="entry name" value="NAGLU"/>
    <property type="match status" value="1"/>
</dbReference>
<proteinExistence type="predicted"/>
<dbReference type="Pfam" id="PF12972">
    <property type="entry name" value="NAGLU_C"/>
    <property type="match status" value="1"/>
</dbReference>
<dbReference type="RefSeq" id="WP_406080168.1">
    <property type="nucleotide sequence ID" value="NZ_CP108188.1"/>
</dbReference>
<dbReference type="Gene3D" id="3.30.379.10">
    <property type="entry name" value="Chitobiase/beta-hexosaminidase domain 2-like"/>
    <property type="match status" value="1"/>
</dbReference>
<feature type="chain" id="PRO_5045585063" evidence="2">
    <location>
        <begin position="41"/>
        <end position="784"/>
    </location>
</feature>
<accession>A0ABZ1LPR1</accession>
<dbReference type="InterPro" id="IPR024733">
    <property type="entry name" value="NAGLU_tim-barrel"/>
</dbReference>
<dbReference type="InterPro" id="IPR024240">
    <property type="entry name" value="NAGLU_N"/>
</dbReference>
<feature type="domain" description="Alpha-N-acetylglucosaminidase N-terminal" evidence="4">
    <location>
        <begin position="84"/>
        <end position="165"/>
    </location>
</feature>
<feature type="signal peptide" evidence="2">
    <location>
        <begin position="1"/>
        <end position="40"/>
    </location>
</feature>
<evidence type="ECO:0000259" key="5">
    <source>
        <dbReference type="Pfam" id="PF12972"/>
    </source>
</evidence>
<feature type="domain" description="Alpha-N-acetylglucosaminidase tim-barrel" evidence="3">
    <location>
        <begin position="179"/>
        <end position="498"/>
    </location>
</feature>
<name>A0ABZ1LPR1_9ACTN</name>
<dbReference type="EMBL" id="CP108188">
    <property type="protein sequence ID" value="WTR74258.1"/>
    <property type="molecule type" value="Genomic_DNA"/>
</dbReference>
<evidence type="ECO:0000259" key="3">
    <source>
        <dbReference type="Pfam" id="PF05089"/>
    </source>
</evidence>
<dbReference type="InterPro" id="IPR029018">
    <property type="entry name" value="Hex-like_dom2"/>
</dbReference>
<dbReference type="PANTHER" id="PTHR12872:SF1">
    <property type="entry name" value="ALPHA-N-ACETYLGLUCOSAMINIDASE"/>
    <property type="match status" value="1"/>
</dbReference>
<dbReference type="Proteomes" id="UP001622594">
    <property type="component" value="Chromosome"/>
</dbReference>